<feature type="compositionally biased region" description="Low complexity" evidence="1">
    <location>
        <begin position="174"/>
        <end position="203"/>
    </location>
</feature>
<evidence type="ECO:0000313" key="4">
    <source>
        <dbReference type="EMBL" id="PIR08800.1"/>
    </source>
</evidence>
<evidence type="ECO:0000256" key="1">
    <source>
        <dbReference type="SAM" id="MobiDB-lite"/>
    </source>
</evidence>
<feature type="compositionally biased region" description="Pro residues" evidence="1">
    <location>
        <begin position="72"/>
        <end position="95"/>
    </location>
</feature>
<feature type="compositionally biased region" description="Polar residues" evidence="1">
    <location>
        <begin position="164"/>
        <end position="173"/>
    </location>
</feature>
<evidence type="ECO:0000259" key="3">
    <source>
        <dbReference type="Pfam" id="PF13473"/>
    </source>
</evidence>
<feature type="domain" description="EfeO-type cupredoxin-like" evidence="3">
    <location>
        <begin position="216"/>
        <end position="301"/>
    </location>
</feature>
<dbReference type="Pfam" id="PF13473">
    <property type="entry name" value="Cupredoxin_1"/>
    <property type="match status" value="1"/>
</dbReference>
<feature type="region of interest" description="Disordered" evidence="1">
    <location>
        <begin position="162"/>
        <end position="209"/>
    </location>
</feature>
<dbReference type="InterPro" id="IPR008972">
    <property type="entry name" value="Cupredoxin"/>
</dbReference>
<dbReference type="Gene3D" id="2.60.40.420">
    <property type="entry name" value="Cupredoxins - blue copper proteins"/>
    <property type="match status" value="1"/>
</dbReference>
<feature type="compositionally biased region" description="Polar residues" evidence="1">
    <location>
        <begin position="1"/>
        <end position="16"/>
    </location>
</feature>
<dbReference type="EMBL" id="PCWS01000021">
    <property type="protein sequence ID" value="PIR08800.1"/>
    <property type="molecule type" value="Genomic_DNA"/>
</dbReference>
<gene>
    <name evidence="4" type="ORF">COV53_01090</name>
</gene>
<dbReference type="Proteomes" id="UP000230707">
    <property type="component" value="Unassembled WGS sequence"/>
</dbReference>
<comment type="caution">
    <text evidence="4">The sequence shown here is derived from an EMBL/GenBank/DDBJ whole genome shotgun (WGS) entry which is preliminary data.</text>
</comment>
<keyword evidence="2" id="KW-1133">Transmembrane helix</keyword>
<keyword evidence="2" id="KW-0812">Transmembrane</keyword>
<evidence type="ECO:0000256" key="2">
    <source>
        <dbReference type="SAM" id="Phobius"/>
    </source>
</evidence>
<name>A0A2H0NIU0_9BACT</name>
<protein>
    <recommendedName>
        <fullName evidence="3">EfeO-type cupredoxin-like domain-containing protein</fullName>
    </recommendedName>
</protein>
<sequence length="302" mass="32229">MQNDTPNSQTQSQKSPTPLPPVNIPSISPTPPQANPLTTPSQPVKPPDTTSANTLNNPPPVSPYSSPQTNRPLPPADTPHSPIPNIPPQYQPSPPAYRSIPLTPTSTTPAKKHIPSSLLLLAPVIIVTFVLSMLYYSGAFKTSNSSRASAPTPPVSQLKATLFPRSTPNTTPASTSKSQGSSFGSILNNNASPSTPVSTTPVPSASPPPMNDYSSVSFEITAENDLFIPDQITVDRNQIVKIILYAKDKQYDLEIPGLSLKRTVLQGEKKSLEFQAQTEGEVPFYCTGCANPESPKGKIVIN</sequence>
<feature type="transmembrane region" description="Helical" evidence="2">
    <location>
        <begin position="118"/>
        <end position="136"/>
    </location>
</feature>
<dbReference type="AlphaFoldDB" id="A0A2H0NIU0"/>
<dbReference type="SUPFAM" id="SSF49503">
    <property type="entry name" value="Cupredoxins"/>
    <property type="match status" value="1"/>
</dbReference>
<keyword evidence="2" id="KW-0472">Membrane</keyword>
<evidence type="ECO:0000313" key="5">
    <source>
        <dbReference type="Proteomes" id="UP000230707"/>
    </source>
</evidence>
<organism evidence="4 5">
    <name type="scientific">Candidatus Gottesmanbacteria bacterium CG11_big_fil_rev_8_21_14_0_20_37_11</name>
    <dbReference type="NCBI Taxonomy" id="1974575"/>
    <lineage>
        <taxon>Bacteria</taxon>
        <taxon>Candidatus Gottesmaniibacteriota</taxon>
    </lineage>
</organism>
<dbReference type="InterPro" id="IPR028096">
    <property type="entry name" value="EfeO_Cupredoxin"/>
</dbReference>
<feature type="compositionally biased region" description="Polar residues" evidence="1">
    <location>
        <begin position="35"/>
        <end position="56"/>
    </location>
</feature>
<feature type="compositionally biased region" description="Pro residues" evidence="1">
    <location>
        <begin position="17"/>
        <end position="34"/>
    </location>
</feature>
<proteinExistence type="predicted"/>
<reference evidence="4 5" key="1">
    <citation type="submission" date="2017-09" db="EMBL/GenBank/DDBJ databases">
        <title>Depth-based differentiation of microbial function through sediment-hosted aquifers and enrichment of novel symbionts in the deep terrestrial subsurface.</title>
        <authorList>
            <person name="Probst A.J."/>
            <person name="Ladd B."/>
            <person name="Jarett J.K."/>
            <person name="Geller-Mcgrath D.E."/>
            <person name="Sieber C.M."/>
            <person name="Emerson J.B."/>
            <person name="Anantharaman K."/>
            <person name="Thomas B.C."/>
            <person name="Malmstrom R."/>
            <person name="Stieglmeier M."/>
            <person name="Klingl A."/>
            <person name="Woyke T."/>
            <person name="Ryan C.M."/>
            <person name="Banfield J.F."/>
        </authorList>
    </citation>
    <scope>NUCLEOTIDE SEQUENCE [LARGE SCALE GENOMIC DNA]</scope>
    <source>
        <strain evidence="4">CG11_big_fil_rev_8_21_14_0_20_37_11</strain>
    </source>
</reference>
<feature type="region of interest" description="Disordered" evidence="1">
    <location>
        <begin position="1"/>
        <end position="111"/>
    </location>
</feature>
<accession>A0A2H0NIU0</accession>